<feature type="transmembrane region" description="Helical" evidence="5">
    <location>
        <begin position="331"/>
        <end position="354"/>
    </location>
</feature>
<dbReference type="EMBL" id="FNVT01000006">
    <property type="protein sequence ID" value="SEG87381.1"/>
    <property type="molecule type" value="Genomic_DNA"/>
</dbReference>
<evidence type="ECO:0000256" key="3">
    <source>
        <dbReference type="ARBA" id="ARBA00022989"/>
    </source>
</evidence>
<evidence type="ECO:0000313" key="8">
    <source>
        <dbReference type="Proteomes" id="UP000236732"/>
    </source>
</evidence>
<evidence type="ECO:0000256" key="4">
    <source>
        <dbReference type="ARBA" id="ARBA00023136"/>
    </source>
</evidence>
<feature type="transmembrane region" description="Helical" evidence="5">
    <location>
        <begin position="298"/>
        <end position="319"/>
    </location>
</feature>
<dbReference type="InterPro" id="IPR036259">
    <property type="entry name" value="MFS_trans_sf"/>
</dbReference>
<feature type="transmembrane region" description="Helical" evidence="5">
    <location>
        <begin position="96"/>
        <end position="119"/>
    </location>
</feature>
<dbReference type="GO" id="GO:0005886">
    <property type="term" value="C:plasma membrane"/>
    <property type="evidence" value="ECO:0007669"/>
    <property type="project" value="UniProtKB-SubCell"/>
</dbReference>
<feature type="transmembrane region" description="Helical" evidence="5">
    <location>
        <begin position="161"/>
        <end position="181"/>
    </location>
</feature>
<comment type="subcellular location">
    <subcellularLocation>
        <location evidence="1">Cell membrane</location>
        <topology evidence="1">Multi-pass membrane protein</topology>
    </subcellularLocation>
</comment>
<feature type="transmembrane region" description="Helical" evidence="5">
    <location>
        <begin position="239"/>
        <end position="258"/>
    </location>
</feature>
<dbReference type="GO" id="GO:0022857">
    <property type="term" value="F:transmembrane transporter activity"/>
    <property type="evidence" value="ECO:0007669"/>
    <property type="project" value="InterPro"/>
</dbReference>
<feature type="transmembrane region" description="Helical" evidence="5">
    <location>
        <begin position="39"/>
        <end position="64"/>
    </location>
</feature>
<dbReference type="SUPFAM" id="SSF103473">
    <property type="entry name" value="MFS general substrate transporter"/>
    <property type="match status" value="1"/>
</dbReference>
<evidence type="ECO:0000313" key="7">
    <source>
        <dbReference type="EMBL" id="SEG87381.1"/>
    </source>
</evidence>
<evidence type="ECO:0000259" key="6">
    <source>
        <dbReference type="PROSITE" id="PS50850"/>
    </source>
</evidence>
<evidence type="ECO:0000256" key="2">
    <source>
        <dbReference type="ARBA" id="ARBA00022692"/>
    </source>
</evidence>
<dbReference type="AlphaFoldDB" id="A0A1H6DQ80"/>
<keyword evidence="8" id="KW-1185">Reference proteome</keyword>
<organism evidence="7 8">
    <name type="scientific">Nonomuraea solani</name>
    <dbReference type="NCBI Taxonomy" id="1144553"/>
    <lineage>
        <taxon>Bacteria</taxon>
        <taxon>Bacillati</taxon>
        <taxon>Actinomycetota</taxon>
        <taxon>Actinomycetes</taxon>
        <taxon>Streptosporangiales</taxon>
        <taxon>Streptosporangiaceae</taxon>
        <taxon>Nonomuraea</taxon>
    </lineage>
</organism>
<evidence type="ECO:0000256" key="1">
    <source>
        <dbReference type="ARBA" id="ARBA00004651"/>
    </source>
</evidence>
<dbReference type="InterPro" id="IPR020846">
    <property type="entry name" value="MFS_dom"/>
</dbReference>
<dbReference type="PANTHER" id="PTHR23527">
    <property type="entry name" value="BLL3282 PROTEIN"/>
    <property type="match status" value="1"/>
</dbReference>
<feature type="transmembrane region" description="Helical" evidence="5">
    <location>
        <begin position="212"/>
        <end position="233"/>
    </location>
</feature>
<dbReference type="Proteomes" id="UP000236732">
    <property type="component" value="Unassembled WGS sequence"/>
</dbReference>
<sequence length="387" mass="39632">MKRWVMLALGVNAHASVTLGLFGLPLVMPEILRHFNVSLALGGMIGNAPAFGILAALVAWGVLADRHGERLVLGLGVGLAAVLFAAVAFVERTWAVVVLLALAGAAGSAAMVGGGRIVLRWFQPPERGVAMGLRQVSFTLGMAVGAFALPPVARAYGLPGVLLVCAGASLLAAVLAALFLAEPPHDIADSAAAPARSPYRQPTLWRVHATSALHVVPQVVVSTYGVYCLVQLYGWDTVAAGQLFGVAAIGGAAVRIAAGRWSDRTGLRMRPLLLITLANLVVLALLAAATLARTGFGPVMLALAAVMTVAGNGLAYLAAGELAGPGWAGRVLGTHNTVQNSVSLLITPLAGVLIEHSGYGAGFVAGLACALLSLPVIPFRGERSQHS</sequence>
<evidence type="ECO:0000256" key="5">
    <source>
        <dbReference type="SAM" id="Phobius"/>
    </source>
</evidence>
<feature type="transmembrane region" description="Helical" evidence="5">
    <location>
        <begin position="131"/>
        <end position="149"/>
    </location>
</feature>
<name>A0A1H6DQ80_9ACTN</name>
<accession>A0A1H6DQ80</accession>
<dbReference type="PROSITE" id="PS50850">
    <property type="entry name" value="MFS"/>
    <property type="match status" value="1"/>
</dbReference>
<feature type="domain" description="Major facilitator superfamily (MFS) profile" evidence="6">
    <location>
        <begin position="1"/>
        <end position="385"/>
    </location>
</feature>
<keyword evidence="2 5" id="KW-0812">Transmembrane</keyword>
<dbReference type="Pfam" id="PF07690">
    <property type="entry name" value="MFS_1"/>
    <property type="match status" value="1"/>
</dbReference>
<feature type="transmembrane region" description="Helical" evidence="5">
    <location>
        <begin position="360"/>
        <end position="379"/>
    </location>
</feature>
<dbReference type="Gene3D" id="1.20.1250.20">
    <property type="entry name" value="MFS general substrate transporter like domains"/>
    <property type="match status" value="2"/>
</dbReference>
<gene>
    <name evidence="7" type="ORF">SAMN05444920_10666</name>
</gene>
<reference evidence="7 8" key="1">
    <citation type="submission" date="2016-10" db="EMBL/GenBank/DDBJ databases">
        <authorList>
            <person name="de Groot N.N."/>
        </authorList>
    </citation>
    <scope>NUCLEOTIDE SEQUENCE [LARGE SCALE GENOMIC DNA]</scope>
    <source>
        <strain evidence="7 8">CGMCC 4.7037</strain>
    </source>
</reference>
<protein>
    <submittedName>
        <fullName evidence="7">Sugar phosphate permease</fullName>
    </submittedName>
</protein>
<dbReference type="RefSeq" id="WP_103958026.1">
    <property type="nucleotide sequence ID" value="NZ_FNVT01000006.1"/>
</dbReference>
<feature type="transmembrane region" description="Helical" evidence="5">
    <location>
        <begin position="71"/>
        <end position="90"/>
    </location>
</feature>
<feature type="transmembrane region" description="Helical" evidence="5">
    <location>
        <begin position="270"/>
        <end position="292"/>
    </location>
</feature>
<proteinExistence type="predicted"/>
<dbReference type="InterPro" id="IPR052952">
    <property type="entry name" value="MFS-Transporter"/>
</dbReference>
<dbReference type="PANTHER" id="PTHR23527:SF1">
    <property type="entry name" value="BLL3282 PROTEIN"/>
    <property type="match status" value="1"/>
</dbReference>
<keyword evidence="4 5" id="KW-0472">Membrane</keyword>
<dbReference type="OrthoDB" id="8628659at2"/>
<keyword evidence="3 5" id="KW-1133">Transmembrane helix</keyword>
<dbReference type="InterPro" id="IPR011701">
    <property type="entry name" value="MFS"/>
</dbReference>